<evidence type="ECO:0000313" key="2">
    <source>
        <dbReference type="EMBL" id="RYR02693.1"/>
    </source>
</evidence>
<reference evidence="2 3" key="1">
    <citation type="submission" date="2019-01" db="EMBL/GenBank/DDBJ databases">
        <title>Sequencing of cultivated peanut Arachis hypogaea provides insights into genome evolution and oil improvement.</title>
        <authorList>
            <person name="Chen X."/>
        </authorList>
    </citation>
    <scope>NUCLEOTIDE SEQUENCE [LARGE SCALE GENOMIC DNA]</scope>
    <source>
        <strain evidence="3">cv. Fuhuasheng</strain>
        <tissue evidence="2">Leaves</tissue>
    </source>
</reference>
<comment type="caution">
    <text evidence="2">The sequence shown here is derived from an EMBL/GenBank/DDBJ whole genome shotgun (WGS) entry which is preliminary data.</text>
</comment>
<proteinExistence type="predicted"/>
<organism evidence="2 3">
    <name type="scientific">Arachis hypogaea</name>
    <name type="common">Peanut</name>
    <dbReference type="NCBI Taxonomy" id="3818"/>
    <lineage>
        <taxon>Eukaryota</taxon>
        <taxon>Viridiplantae</taxon>
        <taxon>Streptophyta</taxon>
        <taxon>Embryophyta</taxon>
        <taxon>Tracheophyta</taxon>
        <taxon>Spermatophyta</taxon>
        <taxon>Magnoliopsida</taxon>
        <taxon>eudicotyledons</taxon>
        <taxon>Gunneridae</taxon>
        <taxon>Pentapetalae</taxon>
        <taxon>rosids</taxon>
        <taxon>fabids</taxon>
        <taxon>Fabales</taxon>
        <taxon>Fabaceae</taxon>
        <taxon>Papilionoideae</taxon>
        <taxon>50 kb inversion clade</taxon>
        <taxon>dalbergioids sensu lato</taxon>
        <taxon>Dalbergieae</taxon>
        <taxon>Pterocarpus clade</taxon>
        <taxon>Arachis</taxon>
    </lineage>
</organism>
<keyword evidence="3" id="KW-1185">Reference proteome</keyword>
<dbReference type="AlphaFoldDB" id="A0A444YL54"/>
<dbReference type="Proteomes" id="UP000289738">
    <property type="component" value="Chromosome B06"/>
</dbReference>
<gene>
    <name evidence="2" type="ORF">Ahy_B06g081487</name>
</gene>
<evidence type="ECO:0000256" key="1">
    <source>
        <dbReference type="SAM" id="MobiDB-lite"/>
    </source>
</evidence>
<sequence length="277" mass="31652">MGLGFYMRRKLLNVHIPDLAHLAERVRQVELMKEQKLKSKPFTRKEKVAYVTMESSEEEFDLEAEVDLAELKKGPPYNRDAHYRQNQQWGHRGLPQNQYPYQRGRARGYPRGRGRRNLNQNKKPQSDKGKGATPLVHSQIVFPSDGETCPKGILSPAKLEKGKAIAYSPGTDKGKEADLKEEYFEEGDDKMVGTILIIPNEYLGEYEGDPEEDYDMDAEEAFSFIRYEDEPGKVALSTSECDPNLLGLFILRNLRHCSMDYVQDVSDYLSVGLEPEV</sequence>
<evidence type="ECO:0000313" key="3">
    <source>
        <dbReference type="Proteomes" id="UP000289738"/>
    </source>
</evidence>
<dbReference type="EMBL" id="SDMP01000016">
    <property type="protein sequence ID" value="RYR02693.1"/>
    <property type="molecule type" value="Genomic_DNA"/>
</dbReference>
<feature type="compositionally biased region" description="Basic residues" evidence="1">
    <location>
        <begin position="104"/>
        <end position="116"/>
    </location>
</feature>
<name>A0A444YL54_ARAHY</name>
<protein>
    <submittedName>
        <fullName evidence="2">Uncharacterized protein</fullName>
    </submittedName>
</protein>
<accession>A0A444YL54</accession>
<feature type="region of interest" description="Disordered" evidence="1">
    <location>
        <begin position="71"/>
        <end position="134"/>
    </location>
</feature>
<feature type="compositionally biased region" description="Basic and acidic residues" evidence="1">
    <location>
        <begin position="71"/>
        <end position="83"/>
    </location>
</feature>